<feature type="transmembrane region" description="Helical" evidence="6">
    <location>
        <begin position="418"/>
        <end position="436"/>
    </location>
</feature>
<dbReference type="AlphaFoldDB" id="M5RQA8"/>
<reference evidence="8 9" key="1">
    <citation type="journal article" date="2013" name="Mar. Genomics">
        <title>Expression of sulfatases in Rhodopirellula baltica and the diversity of sulfatases in the genus Rhodopirellula.</title>
        <authorList>
            <person name="Wegner C.E."/>
            <person name="Richter-Heitmann T."/>
            <person name="Klindworth A."/>
            <person name="Klockow C."/>
            <person name="Richter M."/>
            <person name="Achstetter T."/>
            <person name="Glockner F.O."/>
            <person name="Harder J."/>
        </authorList>
    </citation>
    <scope>NUCLEOTIDE SEQUENCE [LARGE SCALE GENOMIC DNA]</scope>
    <source>
        <strain evidence="8 9">SM1</strain>
    </source>
</reference>
<evidence type="ECO:0000256" key="3">
    <source>
        <dbReference type="ARBA" id="ARBA00022989"/>
    </source>
</evidence>
<dbReference type="OrthoDB" id="222868at2"/>
<sequence length="1015" mass="112196">MDANPSPDPLPTDQPAESPKIPVQPQRVSASTSLPRAASVRPDSSHRQSASDTIQPMRTTRSRSSRDSLQARQSNSPASLDRARIPLHLARALTLVALVYTCWRFGGTDAITIQHVSVLVLMAIVLTIISRKLLEPITTAAMLILVLGSSWLTFTAFQCVPIPSSLVSVVSPALLDETEQFADVAIAELTSFTDEHGPKLLDGETTNSNNPAAPTTSQRPLTLSVIPAATRKRLAVHAIALALFMLSTVLFPGRHSRKLLAWTLVFNAVFLGFWAILQRASGTTELLLGITREEVILPFATFIYKNAGAAAVIPGLGTAIGMLWVALMKHNDQSSGRRQPGKRSSTNSFSTSRGSRSQSFYNSSPLWTRPRIVVLVLLISLLTSALLISASRGALAATGLALLLVPLLIPLKLPVRSYAILASVLCLISLSAIIAGKLHPTLQSETGRMDRDSLSADGRWVHWQEAWRSAAEYFPVGSGAGTYGYAHLDQQVENTSEWFREAHQQFLETLVEYGLPGISIAVVSILLLLRHTYQLARRGASFDRRGWGIAGLIALLSVAIQSTVDFVILIPGVLFSHALLAGSISGVQQDVSQRQHHKKRGENPLTVTNKPAVLQSHHGDKSRLAFTGRLANATSFFCYPMTWFVPMLGIVFFAFVVLRQEAICDSVIEETDTLIVDYQPTVEEVSRNESLLDEAIRINPQRADLYHRRAVWRTVNFRLALVEHGKQQGHSIDWQATYPETFYHALHMLPSDASNEIVDQITSNPDLVNQLVNIASDLKQSIARNPLNPQVYLTSAFFAPLMKTEERRWLDILVPLSKSSRSIQFANGFLAYYQRDKETLIQQWNGALLLKDDFLEAIMMRAETILTPQEIAEQLVPSRRSEVALTILRRSKRVGASDDFLAALCDFGCKRIEQDSSLSDAEIYSLCAQLHETIDQHEISGNYWQRAVRSDGLNSDYRLRYTQTLIETGQLAEALKQASLGKASDPSNRQFGDLIDAIQKRLKDEIEQKIKASNL</sequence>
<dbReference type="PATRIC" id="fig|1265738.3.peg.5515"/>
<dbReference type="SUPFAM" id="SSF48452">
    <property type="entry name" value="TPR-like"/>
    <property type="match status" value="1"/>
</dbReference>
<feature type="domain" description="O-antigen ligase-related" evidence="7">
    <location>
        <begin position="378"/>
        <end position="520"/>
    </location>
</feature>
<dbReference type="RefSeq" id="WP_008703330.1">
    <property type="nucleotide sequence ID" value="NZ_ANOG01000779.1"/>
</dbReference>
<feature type="transmembrane region" description="Helical" evidence="6">
    <location>
        <begin position="137"/>
        <end position="157"/>
    </location>
</feature>
<keyword evidence="3 6" id="KW-1133">Transmembrane helix</keyword>
<feature type="region of interest" description="Disordered" evidence="5">
    <location>
        <begin position="333"/>
        <end position="360"/>
    </location>
</feature>
<dbReference type="Proteomes" id="UP000011991">
    <property type="component" value="Unassembled WGS sequence"/>
</dbReference>
<feature type="compositionally biased region" description="Low complexity" evidence="5">
    <location>
        <begin position="205"/>
        <end position="217"/>
    </location>
</feature>
<evidence type="ECO:0000256" key="4">
    <source>
        <dbReference type="ARBA" id="ARBA00023136"/>
    </source>
</evidence>
<feature type="region of interest" description="Disordered" evidence="5">
    <location>
        <begin position="1"/>
        <end position="77"/>
    </location>
</feature>
<feature type="transmembrane region" description="Helical" evidence="6">
    <location>
        <begin position="259"/>
        <end position="277"/>
    </location>
</feature>
<keyword evidence="4 6" id="KW-0472">Membrane</keyword>
<gene>
    <name evidence="8" type="ORF">RMSM_05505</name>
</gene>
<keyword evidence="9" id="KW-1185">Reference proteome</keyword>
<feature type="compositionally biased region" description="Polar residues" evidence="5">
    <location>
        <begin position="47"/>
        <end position="57"/>
    </location>
</feature>
<dbReference type="InterPro" id="IPR011990">
    <property type="entry name" value="TPR-like_helical_dom_sf"/>
</dbReference>
<keyword evidence="8" id="KW-0436">Ligase</keyword>
<evidence type="ECO:0000259" key="7">
    <source>
        <dbReference type="Pfam" id="PF04932"/>
    </source>
</evidence>
<dbReference type="PANTHER" id="PTHR37422:SF23">
    <property type="entry name" value="TEICHURONIC ACID BIOSYNTHESIS PROTEIN TUAE"/>
    <property type="match status" value="1"/>
</dbReference>
<comment type="subcellular location">
    <subcellularLocation>
        <location evidence="1">Membrane</location>
        <topology evidence="1">Multi-pass membrane protein</topology>
    </subcellularLocation>
</comment>
<name>M5RQA8_9BACT</name>
<proteinExistence type="predicted"/>
<feature type="transmembrane region" description="Helical" evidence="6">
    <location>
        <begin position="234"/>
        <end position="252"/>
    </location>
</feature>
<evidence type="ECO:0000256" key="5">
    <source>
        <dbReference type="SAM" id="MobiDB-lite"/>
    </source>
</evidence>
<feature type="transmembrane region" description="Helical" evidence="6">
    <location>
        <begin position="372"/>
        <end position="388"/>
    </location>
</feature>
<feature type="compositionally biased region" description="Low complexity" evidence="5">
    <location>
        <begin position="343"/>
        <end position="360"/>
    </location>
</feature>
<evidence type="ECO:0000313" key="9">
    <source>
        <dbReference type="Proteomes" id="UP000011991"/>
    </source>
</evidence>
<organism evidence="8 9">
    <name type="scientific">Rhodopirellula maiorica SM1</name>
    <dbReference type="NCBI Taxonomy" id="1265738"/>
    <lineage>
        <taxon>Bacteria</taxon>
        <taxon>Pseudomonadati</taxon>
        <taxon>Planctomycetota</taxon>
        <taxon>Planctomycetia</taxon>
        <taxon>Pirellulales</taxon>
        <taxon>Pirellulaceae</taxon>
        <taxon>Novipirellula</taxon>
    </lineage>
</organism>
<dbReference type="EMBL" id="ANOG01000779">
    <property type="protein sequence ID" value="EMI17572.1"/>
    <property type="molecule type" value="Genomic_DNA"/>
</dbReference>
<evidence type="ECO:0000256" key="6">
    <source>
        <dbReference type="SAM" id="Phobius"/>
    </source>
</evidence>
<dbReference type="PANTHER" id="PTHR37422">
    <property type="entry name" value="TEICHURONIC ACID BIOSYNTHESIS PROTEIN TUAE"/>
    <property type="match status" value="1"/>
</dbReference>
<evidence type="ECO:0000313" key="8">
    <source>
        <dbReference type="EMBL" id="EMI17572.1"/>
    </source>
</evidence>
<dbReference type="InterPro" id="IPR007016">
    <property type="entry name" value="O-antigen_ligase-rel_domated"/>
</dbReference>
<feature type="transmembrane region" description="Helical" evidence="6">
    <location>
        <begin position="513"/>
        <end position="530"/>
    </location>
</feature>
<feature type="transmembrane region" description="Helical" evidence="6">
    <location>
        <begin position="307"/>
        <end position="328"/>
    </location>
</feature>
<feature type="transmembrane region" description="Helical" evidence="6">
    <location>
        <begin position="542"/>
        <end position="560"/>
    </location>
</feature>
<dbReference type="GO" id="GO:0016020">
    <property type="term" value="C:membrane"/>
    <property type="evidence" value="ECO:0007669"/>
    <property type="project" value="UniProtKB-SubCell"/>
</dbReference>
<feature type="transmembrane region" description="Helical" evidence="6">
    <location>
        <begin position="636"/>
        <end position="658"/>
    </location>
</feature>
<dbReference type="Pfam" id="PF04932">
    <property type="entry name" value="Wzy_C"/>
    <property type="match status" value="1"/>
</dbReference>
<evidence type="ECO:0000256" key="2">
    <source>
        <dbReference type="ARBA" id="ARBA00022692"/>
    </source>
</evidence>
<comment type="caution">
    <text evidence="8">The sequence shown here is derived from an EMBL/GenBank/DDBJ whole genome shotgun (WGS) entry which is preliminary data.</text>
</comment>
<accession>M5RQA8</accession>
<feature type="transmembrane region" description="Helical" evidence="6">
    <location>
        <begin position="112"/>
        <end position="130"/>
    </location>
</feature>
<protein>
    <submittedName>
        <fullName evidence="8">O-antigen ligase-related protein</fullName>
    </submittedName>
</protein>
<keyword evidence="2 6" id="KW-0812">Transmembrane</keyword>
<feature type="compositionally biased region" description="Pro residues" evidence="5">
    <location>
        <begin position="1"/>
        <end position="12"/>
    </location>
</feature>
<evidence type="ECO:0000256" key="1">
    <source>
        <dbReference type="ARBA" id="ARBA00004141"/>
    </source>
</evidence>
<dbReference type="GO" id="GO:0016874">
    <property type="term" value="F:ligase activity"/>
    <property type="evidence" value="ECO:0007669"/>
    <property type="project" value="UniProtKB-KW"/>
</dbReference>
<dbReference type="InterPro" id="IPR051533">
    <property type="entry name" value="WaaL-like"/>
</dbReference>
<feature type="region of interest" description="Disordered" evidence="5">
    <location>
        <begin position="195"/>
        <end position="218"/>
    </location>
</feature>
<feature type="transmembrane region" description="Helical" evidence="6">
    <location>
        <begin position="394"/>
        <end position="411"/>
    </location>
</feature>